<dbReference type="EMBL" id="NIVC01003644">
    <property type="protein sequence ID" value="PAA50400.1"/>
    <property type="molecule type" value="Genomic_DNA"/>
</dbReference>
<feature type="compositionally biased region" description="Basic residues" evidence="2">
    <location>
        <begin position="429"/>
        <end position="463"/>
    </location>
</feature>
<dbReference type="Proteomes" id="UP000215902">
    <property type="component" value="Unassembled WGS sequence"/>
</dbReference>
<protein>
    <submittedName>
        <fullName evidence="3">Uncharacterized protein</fullName>
    </submittedName>
</protein>
<feature type="region of interest" description="Disordered" evidence="2">
    <location>
        <begin position="330"/>
        <end position="500"/>
    </location>
</feature>
<feature type="compositionally biased region" description="Basic residues" evidence="2">
    <location>
        <begin position="348"/>
        <end position="358"/>
    </location>
</feature>
<comment type="caution">
    <text evidence="3">The sequence shown here is derived from an EMBL/GenBank/DDBJ whole genome shotgun (WGS) entry which is preliminary data.</text>
</comment>
<organism evidence="3 4">
    <name type="scientific">Macrostomum lignano</name>
    <dbReference type="NCBI Taxonomy" id="282301"/>
    <lineage>
        <taxon>Eukaryota</taxon>
        <taxon>Metazoa</taxon>
        <taxon>Spiralia</taxon>
        <taxon>Lophotrochozoa</taxon>
        <taxon>Platyhelminthes</taxon>
        <taxon>Rhabditophora</taxon>
        <taxon>Macrostomorpha</taxon>
        <taxon>Macrostomida</taxon>
        <taxon>Macrostomidae</taxon>
        <taxon>Macrostomum</taxon>
    </lineage>
</organism>
<keyword evidence="1" id="KW-0175">Coiled coil</keyword>
<name>A0A267DM64_9PLAT</name>
<feature type="compositionally biased region" description="Polar residues" evidence="2">
    <location>
        <begin position="336"/>
        <end position="346"/>
    </location>
</feature>
<feature type="compositionally biased region" description="Polar residues" evidence="2">
    <location>
        <begin position="359"/>
        <end position="368"/>
    </location>
</feature>
<sequence length="500" mass="58190">MLAQTKRDSTAKEVEQLGEELNQKKEQLRRMEESCRARAKELQDFESIGVAKEEIENILAERDELYQLVRQNEDAEFQRYELEKKLNQTREEMQAQAYMSQQKVIALEEELEASLMKIAETSEERNSLKLRLGDLEDRLRTIGATCDELTDANRQLSRAKEVAERERVEEVERLKMRMQGDLSHIQRRTEEEEAAYKRQIQQLKDNLDNLQREVDQREEANCDFRDQLMRLENQLALETETKNHLAQEAERQIDHASAEAERRVEAAREDARRDAEERLERERAAWQAASAKELRECQDRLQRTIGHLESELRCRDEELKAAQELARSKEAALKTARTSTGPSCASRSVRRCAPKKKNGTATIPSAGSGSWDRCAAKPPGPSRACRMKARRGATLSKNSKKSSTSWPLSSNANVKNTEPLSAIESRRSTGSRRWPKRRRPRRCARCASRLKRRPPARSSRRRSGCATPRRLWRNFEPNSRRRRSGRRNRPRRWSGRSERW</sequence>
<keyword evidence="4" id="KW-1185">Reference proteome</keyword>
<feature type="coiled-coil region" evidence="1">
    <location>
        <begin position="7"/>
        <end position="41"/>
    </location>
</feature>
<evidence type="ECO:0000313" key="3">
    <source>
        <dbReference type="EMBL" id="PAA50400.1"/>
    </source>
</evidence>
<dbReference type="AlphaFoldDB" id="A0A267DM64"/>
<feature type="compositionally biased region" description="Low complexity" evidence="2">
    <location>
        <begin position="401"/>
        <end position="410"/>
    </location>
</feature>
<gene>
    <name evidence="3" type="ORF">BOX15_Mlig001939g4</name>
</gene>
<reference evidence="3 4" key="1">
    <citation type="submission" date="2017-06" db="EMBL/GenBank/DDBJ databases">
        <title>A platform for efficient transgenesis in Macrostomum lignano, a flatworm model organism for stem cell research.</title>
        <authorList>
            <person name="Berezikov E."/>
        </authorList>
    </citation>
    <scope>NUCLEOTIDE SEQUENCE [LARGE SCALE GENOMIC DNA]</scope>
    <source>
        <strain evidence="3">DV1</strain>
        <tissue evidence="3">Whole organism</tissue>
    </source>
</reference>
<feature type="coiled-coil region" evidence="1">
    <location>
        <begin position="72"/>
        <end position="311"/>
    </location>
</feature>
<dbReference type="OrthoDB" id="6288553at2759"/>
<accession>A0A267DM64</accession>
<feature type="compositionally biased region" description="Basic residues" evidence="2">
    <location>
        <begin position="480"/>
        <end position="494"/>
    </location>
</feature>
<evidence type="ECO:0000313" key="4">
    <source>
        <dbReference type="Proteomes" id="UP000215902"/>
    </source>
</evidence>
<evidence type="ECO:0000256" key="2">
    <source>
        <dbReference type="SAM" id="MobiDB-lite"/>
    </source>
</evidence>
<evidence type="ECO:0000256" key="1">
    <source>
        <dbReference type="SAM" id="Coils"/>
    </source>
</evidence>
<proteinExistence type="predicted"/>